<comment type="caution">
    <text evidence="2">The sequence shown here is derived from an EMBL/GenBank/DDBJ whole genome shotgun (WGS) entry which is preliminary data.</text>
</comment>
<evidence type="ECO:0000313" key="2">
    <source>
        <dbReference type="EMBL" id="OLP47961.1"/>
    </source>
</evidence>
<dbReference type="STRING" id="887144.BJF91_11125"/>
<evidence type="ECO:0000313" key="1">
    <source>
        <dbReference type="EMBL" id="MBB4010496.1"/>
    </source>
</evidence>
<dbReference type="RefSeq" id="WP_075616526.1">
    <property type="nucleotide sequence ID" value="NZ_JACIED010000009.1"/>
</dbReference>
<organism evidence="2 3">
    <name type="scientific">Allorhizobium taibaishanense</name>
    <dbReference type="NCBI Taxonomy" id="887144"/>
    <lineage>
        <taxon>Bacteria</taxon>
        <taxon>Pseudomonadati</taxon>
        <taxon>Pseudomonadota</taxon>
        <taxon>Alphaproteobacteria</taxon>
        <taxon>Hyphomicrobiales</taxon>
        <taxon>Rhizobiaceae</taxon>
        <taxon>Rhizobium/Agrobacterium group</taxon>
        <taxon>Allorhizobium</taxon>
    </lineage>
</organism>
<name>A0A1Q9A0D6_9HYPH</name>
<dbReference type="InterPro" id="IPR018733">
    <property type="entry name" value="DUF2274"/>
</dbReference>
<dbReference type="Proteomes" id="UP000544107">
    <property type="component" value="Unassembled WGS sequence"/>
</dbReference>
<reference evidence="2 3" key="1">
    <citation type="submission" date="2016-09" db="EMBL/GenBank/DDBJ databases">
        <title>Rhizobium oryziradicis sp. nov., isolated from the root of rice.</title>
        <authorList>
            <person name="Zhao J."/>
            <person name="Zhang X."/>
        </authorList>
    </citation>
    <scope>NUCLEOTIDE SEQUENCE [LARGE SCALE GENOMIC DNA]</scope>
    <source>
        <strain evidence="2 3">14971</strain>
    </source>
</reference>
<accession>A0A1Q9A0D6</accession>
<reference evidence="1 4" key="2">
    <citation type="submission" date="2020-08" db="EMBL/GenBank/DDBJ databases">
        <title>Genomic Encyclopedia of Type Strains, Phase IV (KMG-IV): sequencing the most valuable type-strain genomes for metagenomic binning, comparative biology and taxonomic classification.</title>
        <authorList>
            <person name="Goeker M."/>
        </authorList>
    </citation>
    <scope>NUCLEOTIDE SEQUENCE [LARGE SCALE GENOMIC DNA]</scope>
    <source>
        <strain evidence="1 4">DSM 100021</strain>
    </source>
</reference>
<dbReference type="OrthoDB" id="9803810at2"/>
<dbReference type="AlphaFoldDB" id="A0A1Q9A0D6"/>
<evidence type="ECO:0000313" key="4">
    <source>
        <dbReference type="Proteomes" id="UP000544107"/>
    </source>
</evidence>
<keyword evidence="3" id="KW-1185">Reference proteome</keyword>
<dbReference type="EMBL" id="MKIN01000026">
    <property type="protein sequence ID" value="OLP47961.1"/>
    <property type="molecule type" value="Genomic_DNA"/>
</dbReference>
<sequence length="84" mass="9224">MTKLKLSAIPDDRPVKITVELPAAVFQDLQAYAVILARANGEATPPEPVKLIAPMIQKFMASDRDFGKAKRNHPLPRKDSNSAI</sequence>
<gene>
    <name evidence="2" type="ORF">BJF91_11125</name>
    <name evidence="1" type="ORF">GGQ71_004797</name>
</gene>
<dbReference type="Proteomes" id="UP000185598">
    <property type="component" value="Unassembled WGS sequence"/>
</dbReference>
<dbReference type="Pfam" id="PF10038">
    <property type="entry name" value="DUF2274"/>
    <property type="match status" value="1"/>
</dbReference>
<evidence type="ECO:0000313" key="3">
    <source>
        <dbReference type="Proteomes" id="UP000185598"/>
    </source>
</evidence>
<dbReference type="EMBL" id="JACIED010000009">
    <property type="protein sequence ID" value="MBB4010496.1"/>
    <property type="molecule type" value="Genomic_DNA"/>
</dbReference>
<proteinExistence type="predicted"/>
<protein>
    <submittedName>
        <fullName evidence="2">Small protein</fullName>
    </submittedName>
</protein>